<feature type="transmembrane region" description="Helical" evidence="5">
    <location>
        <begin position="452"/>
        <end position="471"/>
    </location>
</feature>
<keyword evidence="3 5" id="KW-1133">Transmembrane helix</keyword>
<keyword evidence="4 5" id="KW-0472">Membrane</keyword>
<dbReference type="PROSITE" id="PS00216">
    <property type="entry name" value="SUGAR_TRANSPORT_1"/>
    <property type="match status" value="1"/>
</dbReference>
<feature type="transmembrane region" description="Helical" evidence="5">
    <location>
        <begin position="172"/>
        <end position="190"/>
    </location>
</feature>
<sequence>MSEPITQEAGEDARWTSTVAVHYDAKKPLSRYIRWYLLLSLAVSAVWAATNGILMPNQIQLLEFGSFFHGADAGVDLQALTELGRAVASGEVTPDADQTRQLALLSDFEAARANGLALVTTTSAIIVMVLQPVIGVLSDRTRSRLGRRAPWILYAGLIGAVLLVAVRYAPSLVVLVVLWSATELALNVAGNPLQATVADRVPRDRRGRVTSWTSMGAIIGGIIGGIGAGALFGLVGLDFYLILGLLVAIATILFVTRNRDESSVEVEREPFAWKPFLLGYASALKARNYRWLWISRALFFFGYSTSTVLNLYMLQSYVRPALSAAEASAMVPILGLAGIPFTLIAVAISGRLSDRLGRRKPFIIVASVLMAVSMAIPLISPTLPALFAQVVLTGLAFGIYLPVDNAMFIDVLPDPARAGRDLGLAIVAMNLGQALAPALAAVVVSVTGGYQAVWGAALVLVALATLTVAPIRERKPARA</sequence>
<evidence type="ECO:0000256" key="3">
    <source>
        <dbReference type="ARBA" id="ARBA00022989"/>
    </source>
</evidence>
<feature type="transmembrane region" description="Helical" evidence="5">
    <location>
        <begin position="239"/>
        <end position="256"/>
    </location>
</feature>
<feature type="transmembrane region" description="Helical" evidence="5">
    <location>
        <begin position="211"/>
        <end position="233"/>
    </location>
</feature>
<feature type="transmembrane region" description="Helical" evidence="5">
    <location>
        <begin position="386"/>
        <end position="403"/>
    </location>
</feature>
<feature type="transmembrane region" description="Helical" evidence="5">
    <location>
        <begin position="115"/>
        <end position="137"/>
    </location>
</feature>
<dbReference type="PANTHER" id="PTHR23528:SF1">
    <property type="entry name" value="MAJOR FACILITATOR SUPERFAMILY (MFS) PROFILE DOMAIN-CONTAINING PROTEIN"/>
    <property type="match status" value="1"/>
</dbReference>
<feature type="transmembrane region" description="Helical" evidence="5">
    <location>
        <begin position="35"/>
        <end position="54"/>
    </location>
</feature>
<feature type="domain" description="Major facilitator superfamily (MFS) profile" evidence="6">
    <location>
        <begin position="58"/>
        <end position="475"/>
    </location>
</feature>
<evidence type="ECO:0000256" key="4">
    <source>
        <dbReference type="ARBA" id="ARBA00023136"/>
    </source>
</evidence>
<dbReference type="PROSITE" id="PS50850">
    <property type="entry name" value="MFS"/>
    <property type="match status" value="1"/>
</dbReference>
<dbReference type="InterPro" id="IPR020846">
    <property type="entry name" value="MFS_dom"/>
</dbReference>
<evidence type="ECO:0000256" key="5">
    <source>
        <dbReference type="SAM" id="Phobius"/>
    </source>
</evidence>
<accession>A0AAU7VXA3</accession>
<reference evidence="7" key="1">
    <citation type="submission" date="2024-06" db="EMBL/GenBank/DDBJ databases">
        <title>Draft genome sequence of Microbacterium sp. strain A8/3-1, isolated from Oxytropis tragacanthoides Fisch. ex DC. Root nodules in the Altai region of Russia.</title>
        <authorList>
            <person name="Sazanova A."/>
            <person name="Guro P."/>
            <person name="Kuznetsova I."/>
            <person name="Belimov A."/>
            <person name="Safronova V."/>
        </authorList>
    </citation>
    <scope>NUCLEOTIDE SEQUENCE</scope>
    <source>
        <strain evidence="7">A8/3-1</strain>
    </source>
</reference>
<keyword evidence="2 5" id="KW-0812">Transmembrane</keyword>
<dbReference type="PANTHER" id="PTHR23528">
    <property type="match status" value="1"/>
</dbReference>
<dbReference type="RefSeq" id="WP_350351305.1">
    <property type="nucleotide sequence ID" value="NZ_CP158357.1"/>
</dbReference>
<dbReference type="Pfam" id="PF13347">
    <property type="entry name" value="MFS_2"/>
    <property type="match status" value="1"/>
</dbReference>
<name>A0AAU7VXA3_9MICO</name>
<dbReference type="InterPro" id="IPR036259">
    <property type="entry name" value="MFS_trans_sf"/>
</dbReference>
<feature type="transmembrane region" description="Helical" evidence="5">
    <location>
        <begin position="149"/>
        <end position="166"/>
    </location>
</feature>
<dbReference type="GO" id="GO:0005886">
    <property type="term" value="C:plasma membrane"/>
    <property type="evidence" value="ECO:0007669"/>
    <property type="project" value="UniProtKB-SubCell"/>
</dbReference>
<dbReference type="EMBL" id="CP158357">
    <property type="protein sequence ID" value="XBX77896.1"/>
    <property type="molecule type" value="Genomic_DNA"/>
</dbReference>
<evidence type="ECO:0000313" key="7">
    <source>
        <dbReference type="EMBL" id="XBX77896.1"/>
    </source>
</evidence>
<dbReference type="Gene3D" id="1.20.1250.20">
    <property type="entry name" value="MFS general substrate transporter like domains"/>
    <property type="match status" value="2"/>
</dbReference>
<dbReference type="InterPro" id="IPR005829">
    <property type="entry name" value="Sugar_transporter_CS"/>
</dbReference>
<gene>
    <name evidence="7" type="ORF">ABS642_18575</name>
</gene>
<dbReference type="AlphaFoldDB" id="A0AAU7VXA3"/>
<evidence type="ECO:0000259" key="6">
    <source>
        <dbReference type="PROSITE" id="PS50850"/>
    </source>
</evidence>
<feature type="transmembrane region" description="Helical" evidence="5">
    <location>
        <begin position="362"/>
        <end position="380"/>
    </location>
</feature>
<feature type="transmembrane region" description="Helical" evidence="5">
    <location>
        <begin position="329"/>
        <end position="350"/>
    </location>
</feature>
<dbReference type="GO" id="GO:0022857">
    <property type="term" value="F:transmembrane transporter activity"/>
    <property type="evidence" value="ECO:0007669"/>
    <property type="project" value="InterPro"/>
</dbReference>
<evidence type="ECO:0000256" key="1">
    <source>
        <dbReference type="ARBA" id="ARBA00004651"/>
    </source>
</evidence>
<comment type="subcellular location">
    <subcellularLocation>
        <location evidence="1">Cell membrane</location>
        <topology evidence="1">Multi-pass membrane protein</topology>
    </subcellularLocation>
</comment>
<proteinExistence type="predicted"/>
<protein>
    <submittedName>
        <fullName evidence="7">MFS transporter</fullName>
    </submittedName>
</protein>
<feature type="transmembrane region" description="Helical" evidence="5">
    <location>
        <begin position="297"/>
        <end position="317"/>
    </location>
</feature>
<dbReference type="SUPFAM" id="SSF103473">
    <property type="entry name" value="MFS general substrate transporter"/>
    <property type="match status" value="1"/>
</dbReference>
<evidence type="ECO:0000256" key="2">
    <source>
        <dbReference type="ARBA" id="ARBA00022692"/>
    </source>
</evidence>
<feature type="transmembrane region" description="Helical" evidence="5">
    <location>
        <begin position="424"/>
        <end position="446"/>
    </location>
</feature>
<organism evidence="7">
    <name type="scientific">Microbacterium sp. A8/3-1</name>
    <dbReference type="NCBI Taxonomy" id="3160749"/>
    <lineage>
        <taxon>Bacteria</taxon>
        <taxon>Bacillati</taxon>
        <taxon>Actinomycetota</taxon>
        <taxon>Actinomycetes</taxon>
        <taxon>Micrococcales</taxon>
        <taxon>Microbacteriaceae</taxon>
        <taxon>Microbacterium</taxon>
    </lineage>
</organism>